<organism evidence="1 2">
    <name type="scientific">Bipolaris oryzae ATCC 44560</name>
    <dbReference type="NCBI Taxonomy" id="930090"/>
    <lineage>
        <taxon>Eukaryota</taxon>
        <taxon>Fungi</taxon>
        <taxon>Dikarya</taxon>
        <taxon>Ascomycota</taxon>
        <taxon>Pezizomycotina</taxon>
        <taxon>Dothideomycetes</taxon>
        <taxon>Pleosporomycetidae</taxon>
        <taxon>Pleosporales</taxon>
        <taxon>Pleosporineae</taxon>
        <taxon>Pleosporaceae</taxon>
        <taxon>Bipolaris</taxon>
    </lineage>
</organism>
<dbReference type="AlphaFoldDB" id="W6YRD0"/>
<name>W6YRD0_COCMI</name>
<dbReference type="GeneID" id="19119490"/>
<dbReference type="Proteomes" id="UP000054032">
    <property type="component" value="Unassembled WGS sequence"/>
</dbReference>
<dbReference type="EMBL" id="KI964201">
    <property type="protein sequence ID" value="EUC40073.1"/>
    <property type="molecule type" value="Genomic_DNA"/>
</dbReference>
<dbReference type="HOGENOM" id="CLU_3068300_0_0_1"/>
<accession>W6YRD0</accession>
<protein>
    <submittedName>
        <fullName evidence="1">Uncharacterized protein</fullName>
    </submittedName>
</protein>
<evidence type="ECO:0000313" key="1">
    <source>
        <dbReference type="EMBL" id="EUC40073.1"/>
    </source>
</evidence>
<evidence type="ECO:0000313" key="2">
    <source>
        <dbReference type="Proteomes" id="UP000054032"/>
    </source>
</evidence>
<sequence>MACLPCDTTDPRIGCTYALIPNRMYVATVSHQCQTTNRVSRFGRAICEVFSDG</sequence>
<gene>
    <name evidence="1" type="ORF">COCMIDRAFT_109715</name>
</gene>
<proteinExistence type="predicted"/>
<dbReference type="KEGG" id="bor:COCMIDRAFT_109715"/>
<keyword evidence="2" id="KW-1185">Reference proteome</keyword>
<dbReference type="RefSeq" id="XP_007693407.1">
    <property type="nucleotide sequence ID" value="XM_007695217.1"/>
</dbReference>
<reference evidence="1 2" key="1">
    <citation type="journal article" date="2013" name="PLoS Genet.">
        <title>Comparative genome structure, secondary metabolite, and effector coding capacity across Cochliobolus pathogens.</title>
        <authorList>
            <person name="Condon B.J."/>
            <person name="Leng Y."/>
            <person name="Wu D."/>
            <person name="Bushley K.E."/>
            <person name="Ohm R.A."/>
            <person name="Otillar R."/>
            <person name="Martin J."/>
            <person name="Schackwitz W."/>
            <person name="Grimwood J."/>
            <person name="MohdZainudin N."/>
            <person name="Xue C."/>
            <person name="Wang R."/>
            <person name="Manning V.A."/>
            <person name="Dhillon B."/>
            <person name="Tu Z.J."/>
            <person name="Steffenson B.J."/>
            <person name="Salamov A."/>
            <person name="Sun H."/>
            <person name="Lowry S."/>
            <person name="LaButti K."/>
            <person name="Han J."/>
            <person name="Copeland A."/>
            <person name="Lindquist E."/>
            <person name="Barry K."/>
            <person name="Schmutz J."/>
            <person name="Baker S.E."/>
            <person name="Ciuffetti L.M."/>
            <person name="Grigoriev I.V."/>
            <person name="Zhong S."/>
            <person name="Turgeon B.G."/>
        </authorList>
    </citation>
    <scope>NUCLEOTIDE SEQUENCE [LARGE SCALE GENOMIC DNA]</scope>
    <source>
        <strain evidence="1 2">ATCC 44560</strain>
    </source>
</reference>